<dbReference type="InterPro" id="IPR000014">
    <property type="entry name" value="PAS"/>
</dbReference>
<keyword evidence="6" id="KW-0902">Two-component regulatory system</keyword>
<dbReference type="InterPro" id="IPR003594">
    <property type="entry name" value="HATPase_dom"/>
</dbReference>
<organism evidence="11 12">
    <name type="scientific">Microcoleus anatoxicus PTRS2</name>
    <dbReference type="NCBI Taxonomy" id="2705321"/>
    <lineage>
        <taxon>Bacteria</taxon>
        <taxon>Bacillati</taxon>
        <taxon>Cyanobacteriota</taxon>
        <taxon>Cyanophyceae</taxon>
        <taxon>Oscillatoriophycideae</taxon>
        <taxon>Oscillatoriales</taxon>
        <taxon>Microcoleaceae</taxon>
        <taxon>Microcoleus</taxon>
        <taxon>Microcoleus anatoxicus</taxon>
    </lineage>
</organism>
<dbReference type="EC" id="2.7.13.3" evidence="2"/>
<dbReference type="InterPro" id="IPR036890">
    <property type="entry name" value="HATPase_C_sf"/>
</dbReference>
<sequence>MDNSGIKILMVDDQPINLRFLSNLLSSHGYQVYRAISGQLALNAAIAYAPDLILLDIRMPEMDGYEVCERLKKIPETAQIPVIFLSVLDDINDKIEAFRVGGLDYITKPFQVEEILARIEKQIDLQKLQQQLKKQNVQLQQSQLLLASVLNSSLDGVVAFSAVRNSQGNIVDFKWILLNRAAEKMLSMVSQDLIGKYLLEEIPQVCKNGLFDVYVSVVETGETLEREFYYEHNRKFSAWLHIVAVKLNDGLAVTFRDISERKQAEISLTRYAQELSRSNAELQQFAYIASHDLQAPLGTICGYAKLLERRCQDQFDSQTYKFISNIISSCTRMQNLIDDLLEYSRIGRSQKPFGLTDCNLVFEDACANLQWAIRKNQAIVSRADLPMVVADSCQLVQLFQNLIGNAIKYRGGDRPMVHVSVSRQGDNWLFSVEDNGIGIPEQYQESIFQIFQRLHTQKECSGSGIGLAICKKIVDRHGGRIWVESAPNRGAIFYFCLPVGE</sequence>
<dbReference type="SMART" id="SM00388">
    <property type="entry name" value="HisKA"/>
    <property type="match status" value="1"/>
</dbReference>
<keyword evidence="11" id="KW-0547">Nucleotide-binding</keyword>
<dbReference type="EMBL" id="JBBLXS010000039">
    <property type="protein sequence ID" value="MEK0184227.1"/>
    <property type="molecule type" value="Genomic_DNA"/>
</dbReference>
<evidence type="ECO:0000256" key="6">
    <source>
        <dbReference type="ARBA" id="ARBA00023012"/>
    </source>
</evidence>
<dbReference type="Gene3D" id="1.10.287.130">
    <property type="match status" value="1"/>
</dbReference>
<dbReference type="SUPFAM" id="SSF47384">
    <property type="entry name" value="Homodimeric domain of signal transducing histidine kinase"/>
    <property type="match status" value="1"/>
</dbReference>
<keyword evidence="5" id="KW-0418">Kinase</keyword>
<dbReference type="PANTHER" id="PTHR43304">
    <property type="entry name" value="PHYTOCHROME-LIKE PROTEIN CPH1"/>
    <property type="match status" value="1"/>
</dbReference>
<gene>
    <name evidence="11" type="ORF">WMG39_05105</name>
</gene>
<dbReference type="PROSITE" id="PS50109">
    <property type="entry name" value="HIS_KIN"/>
    <property type="match status" value="1"/>
</dbReference>
<dbReference type="SMART" id="SM00387">
    <property type="entry name" value="HATPase_c"/>
    <property type="match status" value="1"/>
</dbReference>
<dbReference type="GO" id="GO:0005524">
    <property type="term" value="F:ATP binding"/>
    <property type="evidence" value="ECO:0007669"/>
    <property type="project" value="UniProtKB-KW"/>
</dbReference>
<evidence type="ECO:0000259" key="9">
    <source>
        <dbReference type="PROSITE" id="PS50109"/>
    </source>
</evidence>
<dbReference type="PANTHER" id="PTHR43304:SF1">
    <property type="entry name" value="PAC DOMAIN-CONTAINING PROTEIN"/>
    <property type="match status" value="1"/>
</dbReference>
<dbReference type="InterPro" id="IPR011006">
    <property type="entry name" value="CheY-like_superfamily"/>
</dbReference>
<evidence type="ECO:0000256" key="2">
    <source>
        <dbReference type="ARBA" id="ARBA00012438"/>
    </source>
</evidence>
<dbReference type="CDD" id="cd19920">
    <property type="entry name" value="REC_PA4781-like"/>
    <property type="match status" value="1"/>
</dbReference>
<protein>
    <recommendedName>
        <fullName evidence="2">histidine kinase</fullName>
        <ecNumber evidence="2">2.7.13.3</ecNumber>
    </recommendedName>
</protein>
<dbReference type="InterPro" id="IPR005467">
    <property type="entry name" value="His_kinase_dom"/>
</dbReference>
<keyword evidence="4" id="KW-0808">Transferase</keyword>
<dbReference type="Gene3D" id="3.30.450.20">
    <property type="entry name" value="PAS domain"/>
    <property type="match status" value="1"/>
</dbReference>
<dbReference type="CDD" id="cd00082">
    <property type="entry name" value="HisKA"/>
    <property type="match status" value="1"/>
</dbReference>
<evidence type="ECO:0000256" key="5">
    <source>
        <dbReference type="ARBA" id="ARBA00022777"/>
    </source>
</evidence>
<keyword evidence="11" id="KW-0067">ATP-binding</keyword>
<dbReference type="InterPro" id="IPR052162">
    <property type="entry name" value="Sensor_kinase/Photoreceptor"/>
</dbReference>
<feature type="domain" description="Response regulatory" evidence="10">
    <location>
        <begin position="7"/>
        <end position="123"/>
    </location>
</feature>
<dbReference type="InterPro" id="IPR001789">
    <property type="entry name" value="Sig_transdc_resp-reg_receiver"/>
</dbReference>
<accession>A0ABU8YIM9</accession>
<evidence type="ECO:0000259" key="10">
    <source>
        <dbReference type="PROSITE" id="PS50110"/>
    </source>
</evidence>
<dbReference type="Proteomes" id="UP001384579">
    <property type="component" value="Unassembled WGS sequence"/>
</dbReference>
<name>A0ABU8YIM9_9CYAN</name>
<feature type="modified residue" description="4-aspartylphosphate" evidence="7">
    <location>
        <position position="56"/>
    </location>
</feature>
<proteinExistence type="predicted"/>
<evidence type="ECO:0000256" key="3">
    <source>
        <dbReference type="ARBA" id="ARBA00022553"/>
    </source>
</evidence>
<dbReference type="Gene3D" id="3.40.50.2300">
    <property type="match status" value="1"/>
</dbReference>
<dbReference type="InterPro" id="IPR035965">
    <property type="entry name" value="PAS-like_dom_sf"/>
</dbReference>
<dbReference type="InterPro" id="IPR036097">
    <property type="entry name" value="HisK_dim/P_sf"/>
</dbReference>
<evidence type="ECO:0000256" key="1">
    <source>
        <dbReference type="ARBA" id="ARBA00000085"/>
    </source>
</evidence>
<dbReference type="InterPro" id="IPR004358">
    <property type="entry name" value="Sig_transdc_His_kin-like_C"/>
</dbReference>
<dbReference type="SMART" id="SM00448">
    <property type="entry name" value="REC"/>
    <property type="match status" value="1"/>
</dbReference>
<dbReference type="PROSITE" id="PS50110">
    <property type="entry name" value="RESPONSE_REGULATORY"/>
    <property type="match status" value="1"/>
</dbReference>
<comment type="catalytic activity">
    <reaction evidence="1">
        <text>ATP + protein L-histidine = ADP + protein N-phospho-L-histidine.</text>
        <dbReference type="EC" id="2.7.13.3"/>
    </reaction>
</comment>
<dbReference type="SUPFAM" id="SSF52172">
    <property type="entry name" value="CheY-like"/>
    <property type="match status" value="1"/>
</dbReference>
<evidence type="ECO:0000256" key="4">
    <source>
        <dbReference type="ARBA" id="ARBA00022679"/>
    </source>
</evidence>
<dbReference type="Pfam" id="PF02518">
    <property type="entry name" value="HATPase_c"/>
    <property type="match status" value="1"/>
</dbReference>
<feature type="coiled-coil region" evidence="8">
    <location>
        <begin position="118"/>
        <end position="145"/>
    </location>
</feature>
<dbReference type="InterPro" id="IPR003661">
    <property type="entry name" value="HisK_dim/P_dom"/>
</dbReference>
<dbReference type="RefSeq" id="WP_340519991.1">
    <property type="nucleotide sequence ID" value="NZ_JBBLXS010000039.1"/>
</dbReference>
<dbReference type="SUPFAM" id="SSF55874">
    <property type="entry name" value="ATPase domain of HSP90 chaperone/DNA topoisomerase II/histidine kinase"/>
    <property type="match status" value="1"/>
</dbReference>
<reference evidence="11 12" key="1">
    <citation type="journal article" date="2020" name="Harmful Algae">
        <title>Molecular and morphological characterization of a novel dihydroanatoxin-a producing Microcoleus species (cyanobacteria) from the Russian River, California, USA.</title>
        <authorList>
            <person name="Conklin K.Y."/>
            <person name="Stancheva R."/>
            <person name="Otten T.G."/>
            <person name="Fadness R."/>
            <person name="Boyer G.L."/>
            <person name="Read B."/>
            <person name="Zhang X."/>
            <person name="Sheath R.G."/>
        </authorList>
    </citation>
    <scope>NUCLEOTIDE SEQUENCE [LARGE SCALE GENOMIC DNA]</scope>
    <source>
        <strain evidence="11 12">PTRS2</strain>
    </source>
</reference>
<keyword evidence="12" id="KW-1185">Reference proteome</keyword>
<feature type="domain" description="Histidine kinase" evidence="9">
    <location>
        <begin position="288"/>
        <end position="501"/>
    </location>
</feature>
<dbReference type="CDD" id="cd00130">
    <property type="entry name" value="PAS"/>
    <property type="match status" value="1"/>
</dbReference>
<evidence type="ECO:0000313" key="12">
    <source>
        <dbReference type="Proteomes" id="UP001384579"/>
    </source>
</evidence>
<keyword evidence="3 7" id="KW-0597">Phosphoprotein</keyword>
<dbReference type="PRINTS" id="PR00344">
    <property type="entry name" value="BCTRLSENSOR"/>
</dbReference>
<evidence type="ECO:0000313" key="11">
    <source>
        <dbReference type="EMBL" id="MEK0184227.1"/>
    </source>
</evidence>
<dbReference type="Gene3D" id="3.30.565.10">
    <property type="entry name" value="Histidine kinase-like ATPase, C-terminal domain"/>
    <property type="match status" value="1"/>
</dbReference>
<evidence type="ECO:0000256" key="8">
    <source>
        <dbReference type="SAM" id="Coils"/>
    </source>
</evidence>
<dbReference type="Pfam" id="PF00512">
    <property type="entry name" value="HisKA"/>
    <property type="match status" value="1"/>
</dbReference>
<keyword evidence="8" id="KW-0175">Coiled coil</keyword>
<dbReference type="Pfam" id="PF00072">
    <property type="entry name" value="Response_reg"/>
    <property type="match status" value="1"/>
</dbReference>
<dbReference type="SUPFAM" id="SSF55785">
    <property type="entry name" value="PYP-like sensor domain (PAS domain)"/>
    <property type="match status" value="1"/>
</dbReference>
<comment type="caution">
    <text evidence="11">The sequence shown here is derived from an EMBL/GenBank/DDBJ whole genome shotgun (WGS) entry which is preliminary data.</text>
</comment>
<evidence type="ECO:0000256" key="7">
    <source>
        <dbReference type="PROSITE-ProRule" id="PRU00169"/>
    </source>
</evidence>